<organism evidence="5 6">
    <name type="scientific">Cytobacillus oceanisediminis</name>
    <dbReference type="NCBI Taxonomy" id="665099"/>
    <lineage>
        <taxon>Bacteria</taxon>
        <taxon>Bacillati</taxon>
        <taxon>Bacillota</taxon>
        <taxon>Bacilli</taxon>
        <taxon>Bacillales</taxon>
        <taxon>Bacillaceae</taxon>
        <taxon>Cytobacillus</taxon>
    </lineage>
</organism>
<dbReference type="Proteomes" id="UP000318667">
    <property type="component" value="Unassembled WGS sequence"/>
</dbReference>
<dbReference type="PROSITE" id="PS51257">
    <property type="entry name" value="PROKAR_LIPOPROTEIN"/>
    <property type="match status" value="1"/>
</dbReference>
<dbReference type="AlphaFoldDB" id="A0A562JS08"/>
<name>A0A562JS08_9BACI</name>
<sequence length="323" mass="35629">MGNSYKRYIWMLLIALLLGGCTFNENGSSGRDRNLSYNETISFIVCSNNYDFVKMLQLGAGKAAEELWLNVEFMTPSGENDISEQIAMVEEAINKKVAAIILAPVNQTALTEVVEKAVDAGIPVVTINSRVDSDKPYSHIGSDNGRAGAAAANYMADWIGKSGKVALFDFDTGKTYESSREKGFREEIAKYPGLEIRNPSDRNRLDALQGLLSPNREMKGILAINDMSTTLAAVAVHEKGLQNQVMVVGFGSSKEHITFLEQGIIKGLVVQNYFKMGYLGVKKAVDAVNGEELEKYIYTEFTLVTKDNINTEENQVLFYPFGK</sequence>
<dbReference type="Pfam" id="PF13407">
    <property type="entry name" value="Peripla_BP_4"/>
    <property type="match status" value="1"/>
</dbReference>
<feature type="domain" description="Periplasmic binding protein" evidence="4">
    <location>
        <begin position="41"/>
        <end position="292"/>
    </location>
</feature>
<evidence type="ECO:0000313" key="6">
    <source>
        <dbReference type="Proteomes" id="UP000318667"/>
    </source>
</evidence>
<reference evidence="5 6" key="1">
    <citation type="journal article" date="2015" name="Stand. Genomic Sci.">
        <title>Genomic Encyclopedia of Bacterial and Archaeal Type Strains, Phase III: the genomes of soil and plant-associated and newly described type strains.</title>
        <authorList>
            <person name="Whitman W.B."/>
            <person name="Woyke T."/>
            <person name="Klenk H.P."/>
            <person name="Zhou Y."/>
            <person name="Lilburn T.G."/>
            <person name="Beck B.J."/>
            <person name="De Vos P."/>
            <person name="Vandamme P."/>
            <person name="Eisen J.A."/>
            <person name="Garrity G."/>
            <person name="Hugenholtz P."/>
            <person name="Kyrpides N.C."/>
        </authorList>
    </citation>
    <scope>NUCLEOTIDE SEQUENCE [LARGE SCALE GENOMIC DNA]</scope>
    <source>
        <strain evidence="5 6">CGMCC 1.10115</strain>
    </source>
</reference>
<evidence type="ECO:0000259" key="4">
    <source>
        <dbReference type="Pfam" id="PF13407"/>
    </source>
</evidence>
<comment type="caution">
    <text evidence="5">The sequence shown here is derived from an EMBL/GenBank/DDBJ whole genome shotgun (WGS) entry which is preliminary data.</text>
</comment>
<dbReference type="GO" id="GO:0030246">
    <property type="term" value="F:carbohydrate binding"/>
    <property type="evidence" value="ECO:0007669"/>
    <property type="project" value="UniProtKB-ARBA"/>
</dbReference>
<dbReference type="EMBL" id="VLKI01000008">
    <property type="protein sequence ID" value="TWH85714.1"/>
    <property type="molecule type" value="Genomic_DNA"/>
</dbReference>
<accession>A0A562JS08</accession>
<evidence type="ECO:0000313" key="5">
    <source>
        <dbReference type="EMBL" id="TWH85714.1"/>
    </source>
</evidence>
<dbReference type="RefSeq" id="WP_144543228.1">
    <property type="nucleotide sequence ID" value="NZ_CBCSDC010000005.1"/>
</dbReference>
<comment type="subcellular location">
    <subcellularLocation>
        <location evidence="1">Cell envelope</location>
    </subcellularLocation>
</comment>
<dbReference type="SUPFAM" id="SSF53822">
    <property type="entry name" value="Periplasmic binding protein-like I"/>
    <property type="match status" value="1"/>
</dbReference>
<dbReference type="InterPro" id="IPR028082">
    <property type="entry name" value="Peripla_BP_I"/>
</dbReference>
<comment type="similarity">
    <text evidence="2">Belongs to the bacterial solute-binding protein 2 family.</text>
</comment>
<dbReference type="OrthoDB" id="6196975at2"/>
<proteinExistence type="inferred from homology"/>
<keyword evidence="6" id="KW-1185">Reference proteome</keyword>
<dbReference type="PANTHER" id="PTHR46847:SF1">
    <property type="entry name" value="D-ALLOSE-BINDING PERIPLASMIC PROTEIN-RELATED"/>
    <property type="match status" value="1"/>
</dbReference>
<dbReference type="PANTHER" id="PTHR46847">
    <property type="entry name" value="D-ALLOSE-BINDING PERIPLASMIC PROTEIN-RELATED"/>
    <property type="match status" value="1"/>
</dbReference>
<gene>
    <name evidence="5" type="ORF">IQ19_03139</name>
</gene>
<dbReference type="InterPro" id="IPR025997">
    <property type="entry name" value="SBP_2_dom"/>
</dbReference>
<evidence type="ECO:0000256" key="2">
    <source>
        <dbReference type="ARBA" id="ARBA00007639"/>
    </source>
</evidence>
<evidence type="ECO:0000256" key="1">
    <source>
        <dbReference type="ARBA" id="ARBA00004196"/>
    </source>
</evidence>
<protein>
    <submittedName>
        <fullName evidence="5">Ribose transport system substrate-binding protein</fullName>
    </submittedName>
</protein>
<dbReference type="GO" id="GO:0030313">
    <property type="term" value="C:cell envelope"/>
    <property type="evidence" value="ECO:0007669"/>
    <property type="project" value="UniProtKB-SubCell"/>
</dbReference>
<evidence type="ECO:0000256" key="3">
    <source>
        <dbReference type="ARBA" id="ARBA00022729"/>
    </source>
</evidence>
<dbReference type="Gene3D" id="3.40.50.2300">
    <property type="match status" value="2"/>
</dbReference>
<dbReference type="GeneID" id="65404296"/>
<keyword evidence="3" id="KW-0732">Signal</keyword>